<dbReference type="EMBL" id="QLNP01000062">
    <property type="protein sequence ID" value="RAM38522.1"/>
    <property type="molecule type" value="Genomic_DNA"/>
</dbReference>
<protein>
    <submittedName>
        <fullName evidence="8">Tryptophan-rich sensory protein</fullName>
    </submittedName>
</protein>
<comment type="caution">
    <text evidence="8">The sequence shown here is derived from an EMBL/GenBank/DDBJ whole genome shotgun (WGS) entry which is preliminary data.</text>
</comment>
<dbReference type="Proteomes" id="UP000249166">
    <property type="component" value="Unassembled WGS sequence"/>
</dbReference>
<keyword evidence="3 7" id="KW-0812">Transmembrane</keyword>
<dbReference type="GO" id="GO:0033013">
    <property type="term" value="P:tetrapyrrole metabolic process"/>
    <property type="evidence" value="ECO:0007669"/>
    <property type="project" value="UniProtKB-ARBA"/>
</dbReference>
<evidence type="ECO:0000313" key="8">
    <source>
        <dbReference type="EMBL" id="RAM38522.1"/>
    </source>
</evidence>
<feature type="transmembrane region" description="Helical" evidence="7">
    <location>
        <begin position="138"/>
        <end position="161"/>
    </location>
</feature>
<dbReference type="Pfam" id="PF03073">
    <property type="entry name" value="TspO_MBR"/>
    <property type="match status" value="1"/>
</dbReference>
<dbReference type="PIRSF" id="PIRSF005859">
    <property type="entry name" value="PBR"/>
    <property type="match status" value="1"/>
</dbReference>
<reference evidence="8 9" key="1">
    <citation type="submission" date="2018-04" db="EMBL/GenBank/DDBJ databases">
        <title>Bacteria isolated from cave deposits of Manipur.</title>
        <authorList>
            <person name="Sahoo D."/>
            <person name="Sarangthem I."/>
            <person name="Nandeibam J."/>
        </authorList>
    </citation>
    <scope>NUCLEOTIDE SEQUENCE [LARGE SCALE GENOMIC DNA]</scope>
    <source>
        <strain evidence="9">mrc11</strain>
    </source>
</reference>
<evidence type="ECO:0000256" key="5">
    <source>
        <dbReference type="ARBA" id="ARBA00023136"/>
    </source>
</evidence>
<accession>A0A328HJ55</accession>
<evidence type="ECO:0000313" key="9">
    <source>
        <dbReference type="Proteomes" id="UP000249166"/>
    </source>
</evidence>
<dbReference type="CDD" id="cd15904">
    <property type="entry name" value="TSPO_MBR"/>
    <property type="match status" value="1"/>
</dbReference>
<dbReference type="OrthoDB" id="9795496at2"/>
<organism evidence="8 9">
    <name type="scientific">Arthrobacter globiformis</name>
    <dbReference type="NCBI Taxonomy" id="1665"/>
    <lineage>
        <taxon>Bacteria</taxon>
        <taxon>Bacillati</taxon>
        <taxon>Actinomycetota</taxon>
        <taxon>Actinomycetes</taxon>
        <taxon>Micrococcales</taxon>
        <taxon>Micrococcaceae</taxon>
        <taxon>Arthrobacter</taxon>
    </lineage>
</organism>
<dbReference type="FunFam" id="1.20.1260.100:FF:000001">
    <property type="entry name" value="translocator protein 2"/>
    <property type="match status" value="1"/>
</dbReference>
<feature type="transmembrane region" description="Helical" evidence="7">
    <location>
        <begin position="111"/>
        <end position="132"/>
    </location>
</feature>
<evidence type="ECO:0000256" key="7">
    <source>
        <dbReference type="SAM" id="Phobius"/>
    </source>
</evidence>
<name>A0A328HJ55_ARTGO</name>
<dbReference type="InterPro" id="IPR038330">
    <property type="entry name" value="TspO/MBR-related_sf"/>
</dbReference>
<dbReference type="PANTHER" id="PTHR10057">
    <property type="entry name" value="PERIPHERAL-TYPE BENZODIAZEPINE RECEPTOR"/>
    <property type="match status" value="1"/>
</dbReference>
<feature type="transmembrane region" description="Helical" evidence="7">
    <location>
        <begin position="37"/>
        <end position="59"/>
    </location>
</feature>
<evidence type="ECO:0000256" key="2">
    <source>
        <dbReference type="ARBA" id="ARBA00007524"/>
    </source>
</evidence>
<comment type="subcellular location">
    <subcellularLocation>
        <location evidence="1">Membrane</location>
        <topology evidence="1">Multi-pass membrane protein</topology>
    </subcellularLocation>
</comment>
<feature type="transmembrane region" description="Helical" evidence="7">
    <location>
        <begin position="173"/>
        <end position="191"/>
    </location>
</feature>
<evidence type="ECO:0000256" key="6">
    <source>
        <dbReference type="SAM" id="MobiDB-lite"/>
    </source>
</evidence>
<keyword evidence="4 7" id="KW-1133">Transmembrane helix</keyword>
<dbReference type="GO" id="GO:0016020">
    <property type="term" value="C:membrane"/>
    <property type="evidence" value="ECO:0007669"/>
    <property type="project" value="UniProtKB-SubCell"/>
</dbReference>
<evidence type="ECO:0000256" key="1">
    <source>
        <dbReference type="ARBA" id="ARBA00004141"/>
    </source>
</evidence>
<proteinExistence type="inferred from homology"/>
<evidence type="ECO:0000256" key="4">
    <source>
        <dbReference type="ARBA" id="ARBA00022989"/>
    </source>
</evidence>
<dbReference type="Gene3D" id="1.20.1260.100">
    <property type="entry name" value="TspO/MBR protein"/>
    <property type="match status" value="1"/>
</dbReference>
<dbReference type="AlphaFoldDB" id="A0A328HJ55"/>
<evidence type="ECO:0000256" key="3">
    <source>
        <dbReference type="ARBA" id="ARBA00022692"/>
    </source>
</evidence>
<dbReference type="PANTHER" id="PTHR10057:SF0">
    <property type="entry name" value="TRANSLOCATOR PROTEIN"/>
    <property type="match status" value="1"/>
</dbReference>
<feature type="compositionally biased region" description="Basic and acidic residues" evidence="6">
    <location>
        <begin position="16"/>
        <end position="27"/>
    </location>
</feature>
<feature type="region of interest" description="Disordered" evidence="6">
    <location>
        <begin position="1"/>
        <end position="29"/>
    </location>
</feature>
<feature type="transmembrane region" description="Helical" evidence="7">
    <location>
        <begin position="79"/>
        <end position="99"/>
    </location>
</feature>
<sequence length="193" mass="20620">MESTDRVPAAGAGRDAGSRDTSRDGAQHKPRRTVVELAALLAFLAASALVAWLGSQATISNVTGWYAAANKAPWSPPNWVFGPVWTALYTAMAVAPWLVWRSRGPNRRAALTVYGVQLALNLAWTPVFFGLYPAWGSAALWLALGIIIALALAVAATVLLFGPIRRAAGLLMLPYLSWVVFASSLNFWAAANN</sequence>
<dbReference type="RefSeq" id="WP_111902980.1">
    <property type="nucleotide sequence ID" value="NZ_QLNP01000062.1"/>
</dbReference>
<comment type="similarity">
    <text evidence="2">Belongs to the TspO/BZRP family.</text>
</comment>
<dbReference type="InterPro" id="IPR004307">
    <property type="entry name" value="TspO_MBR"/>
</dbReference>
<gene>
    <name evidence="8" type="ORF">DBZ45_05945</name>
</gene>
<keyword evidence="5 7" id="KW-0472">Membrane</keyword>